<dbReference type="Proteomes" id="UP000183487">
    <property type="component" value="Unassembled WGS sequence"/>
</dbReference>
<dbReference type="NCBIfam" id="TIGR03239">
    <property type="entry name" value="GarL"/>
    <property type="match status" value="1"/>
</dbReference>
<dbReference type="PANTHER" id="PTHR30502:SF4">
    <property type="entry name" value="5-KETO-4-DEOXY-D-GLUCARATE ALDOLASE"/>
    <property type="match status" value="1"/>
</dbReference>
<comment type="catalytic activity">
    <reaction evidence="4">
        <text>D-glyceraldehyde + pyruvate = 2-dehydro-3-deoxy-L-galactonate</text>
        <dbReference type="Rhea" id="RHEA:80055"/>
        <dbReference type="ChEBI" id="CHEBI:15361"/>
        <dbReference type="ChEBI" id="CHEBI:17378"/>
        <dbReference type="ChEBI" id="CHEBI:75545"/>
    </reaction>
</comment>
<evidence type="ECO:0000313" key="9">
    <source>
        <dbReference type="Proteomes" id="UP000183487"/>
    </source>
</evidence>
<dbReference type="InterPro" id="IPR050251">
    <property type="entry name" value="HpcH-HpaI_aldolase"/>
</dbReference>
<keyword evidence="3" id="KW-0456">Lyase</keyword>
<dbReference type="EMBL" id="FNKP01000002">
    <property type="protein sequence ID" value="SDR27182.1"/>
    <property type="molecule type" value="Genomic_DNA"/>
</dbReference>
<dbReference type="InterPro" id="IPR017648">
    <property type="entry name" value="GarL"/>
</dbReference>
<reference evidence="9" key="1">
    <citation type="submission" date="2016-10" db="EMBL/GenBank/DDBJ databases">
        <authorList>
            <person name="Varghese N."/>
        </authorList>
    </citation>
    <scope>NUCLEOTIDE SEQUENCE [LARGE SCALE GENOMIC DNA]</scope>
    <source>
        <strain evidence="9">GAS106B</strain>
    </source>
</reference>
<dbReference type="RefSeq" id="WP_074768098.1">
    <property type="nucleotide sequence ID" value="NZ_FNKP01000002.1"/>
</dbReference>
<dbReference type="InterPro" id="IPR005000">
    <property type="entry name" value="Aldolase/citrate-lyase_domain"/>
</dbReference>
<protein>
    <submittedName>
        <fullName evidence="8">2-dehydro-3-deoxyglucarate aldolase</fullName>
    </submittedName>
</protein>
<dbReference type="SUPFAM" id="SSF51621">
    <property type="entry name" value="Phosphoenolpyruvate/pyruvate domain"/>
    <property type="match status" value="1"/>
</dbReference>
<accession>A0A1H1HP91</accession>
<keyword evidence="9" id="KW-1185">Reference proteome</keyword>
<keyword evidence="2" id="KW-0460">Magnesium</keyword>
<dbReference type="Pfam" id="PF03328">
    <property type="entry name" value="HpcH_HpaI"/>
    <property type="match status" value="1"/>
</dbReference>
<dbReference type="InterPro" id="IPR040442">
    <property type="entry name" value="Pyrv_kinase-like_dom_sf"/>
</dbReference>
<sequence>MPVVTPYQALPNRFRRAVCSGETQIGCWSSLASPIVTELLGIIGFDWILLDAEHAPNDVLTLIPQLMSLKDSASAPVVRPPANDSVFIKRLLDSGFSNFLVPFVESADDAARAVAATRYPPQGIRGVSVSHRGNHFATVPDYFDIANDNVCVIVQIESRKAVESIDEILAVDGVDAVFVGPSDLAAGYGHLGNANHPDVQQAIAHVFERAKAAGKSSGILAPVQADAERYLSMGCRVIAVCADMGMLKGAAQSVQKHFMQKQAGTA</sequence>
<evidence type="ECO:0000256" key="6">
    <source>
        <dbReference type="ARBA" id="ARBA00051592"/>
    </source>
</evidence>
<evidence type="ECO:0000256" key="4">
    <source>
        <dbReference type="ARBA" id="ARBA00045074"/>
    </source>
</evidence>
<dbReference type="NCBIfam" id="NF007849">
    <property type="entry name" value="PRK10558.1"/>
    <property type="match status" value="1"/>
</dbReference>
<organism evidence="8 9">
    <name type="scientific">Paraburkholderia fungorum</name>
    <dbReference type="NCBI Taxonomy" id="134537"/>
    <lineage>
        <taxon>Bacteria</taxon>
        <taxon>Pseudomonadati</taxon>
        <taxon>Pseudomonadota</taxon>
        <taxon>Betaproteobacteria</taxon>
        <taxon>Burkholderiales</taxon>
        <taxon>Burkholderiaceae</taxon>
        <taxon>Paraburkholderia</taxon>
    </lineage>
</organism>
<name>A0A1H1HP91_9BURK</name>
<dbReference type="GO" id="GO:0008672">
    <property type="term" value="F:2-dehydro-3-deoxyglucarate aldolase activity"/>
    <property type="evidence" value="ECO:0007669"/>
    <property type="project" value="InterPro"/>
</dbReference>
<proteinExistence type="predicted"/>
<feature type="domain" description="HpcH/HpaI aldolase/citrate lyase" evidence="7">
    <location>
        <begin position="24"/>
        <end position="246"/>
    </location>
</feature>
<dbReference type="PANTHER" id="PTHR30502">
    <property type="entry name" value="2-KETO-3-DEOXY-L-RHAMNONATE ALDOLASE"/>
    <property type="match status" value="1"/>
</dbReference>
<dbReference type="AlphaFoldDB" id="A0A1H1HP91"/>
<evidence type="ECO:0000256" key="3">
    <source>
        <dbReference type="ARBA" id="ARBA00023239"/>
    </source>
</evidence>
<dbReference type="OrthoDB" id="86160at2"/>
<evidence type="ECO:0000256" key="5">
    <source>
        <dbReference type="ARBA" id="ARBA00051339"/>
    </source>
</evidence>
<dbReference type="Gene3D" id="3.20.20.60">
    <property type="entry name" value="Phosphoenolpyruvate-binding domains"/>
    <property type="match status" value="1"/>
</dbReference>
<evidence type="ECO:0000313" key="8">
    <source>
        <dbReference type="EMBL" id="SDR27182.1"/>
    </source>
</evidence>
<dbReference type="InterPro" id="IPR015813">
    <property type="entry name" value="Pyrv/PenolPyrv_kinase-like_dom"/>
</dbReference>
<dbReference type="FunFam" id="3.20.20.60:FF:000004">
    <property type="entry name" value="5-keto-4-deoxy-D-glucarate aldolase"/>
    <property type="match status" value="1"/>
</dbReference>
<keyword evidence="1" id="KW-0479">Metal-binding</keyword>
<comment type="catalytic activity">
    <reaction evidence="6">
        <text>D-glyceraldehyde + 3-hydroxypyruvate = (3R,4S,5R)-3,4,5,6-tetrahydroxy-2-oxohexanoate</text>
        <dbReference type="Rhea" id="RHEA:80047"/>
        <dbReference type="ChEBI" id="CHEBI:17180"/>
        <dbReference type="ChEBI" id="CHEBI:17378"/>
        <dbReference type="ChEBI" id="CHEBI:231434"/>
    </reaction>
</comment>
<gene>
    <name evidence="8" type="ORF">SAMN05443245_4129</name>
</gene>
<dbReference type="GO" id="GO:0019394">
    <property type="term" value="P:glucarate catabolic process"/>
    <property type="evidence" value="ECO:0007669"/>
    <property type="project" value="InterPro"/>
</dbReference>
<evidence type="ECO:0000256" key="1">
    <source>
        <dbReference type="ARBA" id="ARBA00022723"/>
    </source>
</evidence>
<dbReference type="GO" id="GO:0005737">
    <property type="term" value="C:cytoplasm"/>
    <property type="evidence" value="ECO:0007669"/>
    <property type="project" value="UniProtKB-ARBA"/>
</dbReference>
<evidence type="ECO:0000256" key="2">
    <source>
        <dbReference type="ARBA" id="ARBA00022842"/>
    </source>
</evidence>
<comment type="catalytic activity">
    <reaction evidence="5">
        <text>D-glyceraldehyde + 3-hydroxypyruvate = 2-dehydro-D-galactonate</text>
        <dbReference type="Rhea" id="RHEA:80051"/>
        <dbReference type="ChEBI" id="CHEBI:17180"/>
        <dbReference type="ChEBI" id="CHEBI:17378"/>
        <dbReference type="ChEBI" id="CHEBI:28023"/>
    </reaction>
</comment>
<dbReference type="GO" id="GO:0046872">
    <property type="term" value="F:metal ion binding"/>
    <property type="evidence" value="ECO:0007669"/>
    <property type="project" value="UniProtKB-KW"/>
</dbReference>
<evidence type="ECO:0000259" key="7">
    <source>
        <dbReference type="Pfam" id="PF03328"/>
    </source>
</evidence>